<dbReference type="AlphaFoldDB" id="A0AAD7AIW4"/>
<dbReference type="EMBL" id="JARIHO010000006">
    <property type="protein sequence ID" value="KAJ7359330.1"/>
    <property type="molecule type" value="Genomic_DNA"/>
</dbReference>
<evidence type="ECO:0000313" key="1">
    <source>
        <dbReference type="EMBL" id="KAJ7359330.1"/>
    </source>
</evidence>
<comment type="caution">
    <text evidence="1">The sequence shown here is derived from an EMBL/GenBank/DDBJ whole genome shotgun (WGS) entry which is preliminary data.</text>
</comment>
<evidence type="ECO:0000313" key="2">
    <source>
        <dbReference type="Proteomes" id="UP001218218"/>
    </source>
</evidence>
<name>A0AAD7AIW4_9AGAR</name>
<dbReference type="InterPro" id="IPR032675">
    <property type="entry name" value="LRR_dom_sf"/>
</dbReference>
<dbReference type="Proteomes" id="UP001218218">
    <property type="component" value="Unassembled WGS sequence"/>
</dbReference>
<keyword evidence="2" id="KW-1185">Reference proteome</keyword>
<gene>
    <name evidence="1" type="ORF">DFH08DRAFT_1037888</name>
</gene>
<protein>
    <submittedName>
        <fullName evidence="1">Uncharacterized protein</fullName>
    </submittedName>
</protein>
<reference evidence="1" key="1">
    <citation type="submission" date="2023-03" db="EMBL/GenBank/DDBJ databases">
        <title>Massive genome expansion in bonnet fungi (Mycena s.s.) driven by repeated elements and novel gene families across ecological guilds.</title>
        <authorList>
            <consortium name="Lawrence Berkeley National Laboratory"/>
            <person name="Harder C.B."/>
            <person name="Miyauchi S."/>
            <person name="Viragh M."/>
            <person name="Kuo A."/>
            <person name="Thoen E."/>
            <person name="Andreopoulos B."/>
            <person name="Lu D."/>
            <person name="Skrede I."/>
            <person name="Drula E."/>
            <person name="Henrissat B."/>
            <person name="Morin E."/>
            <person name="Kohler A."/>
            <person name="Barry K."/>
            <person name="LaButti K."/>
            <person name="Morin E."/>
            <person name="Salamov A."/>
            <person name="Lipzen A."/>
            <person name="Mereny Z."/>
            <person name="Hegedus B."/>
            <person name="Baldrian P."/>
            <person name="Stursova M."/>
            <person name="Weitz H."/>
            <person name="Taylor A."/>
            <person name="Grigoriev I.V."/>
            <person name="Nagy L.G."/>
            <person name="Martin F."/>
            <person name="Kauserud H."/>
        </authorList>
    </citation>
    <scope>NUCLEOTIDE SEQUENCE</scope>
    <source>
        <strain evidence="1">CBHHK002</strain>
    </source>
</reference>
<proteinExistence type="predicted"/>
<sequence>MNFLDGPGWEDQLAEISTPALESLKFSGSVSSLRNFDIAKVPSLRAIALHSNDWYEHIDEFILEMPLGWRRLTHLTLVCYRYVQHSGISLRNVIVLLGQCPHLISFQVGLSEANIETPLKLSDLLLLPYLQTFIITKDSLGSQFDGYPIDHVSMPQLRQFSVEELTGPTSLSVIALGTGSPLLQELGNLNLPSLQDDSLTDPWLEDLNWLISDSLEHILCSLSFLTRLVVSGGYGTDPHLTEFCISSLPSRILKPSFAQPYRSS</sequence>
<dbReference type="SUPFAM" id="SSF52047">
    <property type="entry name" value="RNI-like"/>
    <property type="match status" value="1"/>
</dbReference>
<dbReference type="Gene3D" id="3.80.10.10">
    <property type="entry name" value="Ribonuclease Inhibitor"/>
    <property type="match status" value="1"/>
</dbReference>
<organism evidence="1 2">
    <name type="scientific">Mycena albidolilacea</name>
    <dbReference type="NCBI Taxonomy" id="1033008"/>
    <lineage>
        <taxon>Eukaryota</taxon>
        <taxon>Fungi</taxon>
        <taxon>Dikarya</taxon>
        <taxon>Basidiomycota</taxon>
        <taxon>Agaricomycotina</taxon>
        <taxon>Agaricomycetes</taxon>
        <taxon>Agaricomycetidae</taxon>
        <taxon>Agaricales</taxon>
        <taxon>Marasmiineae</taxon>
        <taxon>Mycenaceae</taxon>
        <taxon>Mycena</taxon>
    </lineage>
</organism>
<accession>A0AAD7AIW4</accession>